<evidence type="ECO:0000256" key="2">
    <source>
        <dbReference type="ARBA" id="ARBA00010290"/>
    </source>
</evidence>
<dbReference type="SUPFAM" id="SSF100939">
    <property type="entry name" value="SPOC domain-like"/>
    <property type="match status" value="1"/>
</dbReference>
<name>A0A8S9ZT26_9BILA</name>
<keyword evidence="4 9" id="KW-0694">RNA-binding</keyword>
<dbReference type="Pfam" id="PF00076">
    <property type="entry name" value="RRM_1"/>
    <property type="match status" value="1"/>
</dbReference>
<evidence type="ECO:0000259" key="12">
    <source>
        <dbReference type="PROSITE" id="PS50102"/>
    </source>
</evidence>
<evidence type="ECO:0000313" key="14">
    <source>
        <dbReference type="EMBL" id="KAF7636624.1"/>
    </source>
</evidence>
<keyword evidence="8" id="KW-0479">Metal-binding</keyword>
<feature type="domain" description="RRM" evidence="12">
    <location>
        <begin position="681"/>
        <end position="755"/>
    </location>
</feature>
<feature type="binding site" evidence="7">
    <location>
        <position position="281"/>
    </location>
    <ligand>
        <name>GTP</name>
        <dbReference type="ChEBI" id="CHEBI:37565"/>
    </ligand>
</feature>
<dbReference type="PROSITE" id="PS50102">
    <property type="entry name" value="RRM"/>
    <property type="match status" value="2"/>
</dbReference>
<dbReference type="Gene3D" id="3.30.70.330">
    <property type="match status" value="2"/>
</dbReference>
<dbReference type="GO" id="GO:0046872">
    <property type="term" value="F:metal ion binding"/>
    <property type="evidence" value="ECO:0007669"/>
    <property type="project" value="UniProtKB-KW"/>
</dbReference>
<gene>
    <name evidence="14" type="ORF">Mgra_00004020</name>
</gene>
<evidence type="ECO:0000256" key="4">
    <source>
        <dbReference type="ARBA" id="ARBA00022884"/>
    </source>
</evidence>
<dbReference type="Proteomes" id="UP000605970">
    <property type="component" value="Unassembled WGS sequence"/>
</dbReference>
<dbReference type="PROSITE" id="PS51417">
    <property type="entry name" value="ARF"/>
    <property type="match status" value="1"/>
</dbReference>
<dbReference type="InterPro" id="IPR012677">
    <property type="entry name" value="Nucleotide-bd_a/b_plait_sf"/>
</dbReference>
<dbReference type="SMART" id="SM00178">
    <property type="entry name" value="SAR"/>
    <property type="match status" value="1"/>
</dbReference>
<evidence type="ECO:0000256" key="6">
    <source>
        <dbReference type="ARBA" id="ARBA00023242"/>
    </source>
</evidence>
<keyword evidence="3 7" id="KW-0547">Nucleotide-binding</keyword>
<dbReference type="PANTHER" id="PTHR11711">
    <property type="entry name" value="ADP RIBOSYLATION FACTOR-RELATED"/>
    <property type="match status" value="1"/>
</dbReference>
<dbReference type="GO" id="GO:0003723">
    <property type="term" value="F:RNA binding"/>
    <property type="evidence" value="ECO:0007669"/>
    <property type="project" value="UniProtKB-UniRule"/>
</dbReference>
<evidence type="ECO:0000256" key="7">
    <source>
        <dbReference type="PIRSR" id="PIRSR606689-1"/>
    </source>
</evidence>
<evidence type="ECO:0000256" key="1">
    <source>
        <dbReference type="ARBA" id="ARBA00004123"/>
    </source>
</evidence>
<evidence type="ECO:0000256" key="5">
    <source>
        <dbReference type="ARBA" id="ARBA00023134"/>
    </source>
</evidence>
<dbReference type="Gene3D" id="2.40.290.10">
    <property type="match status" value="1"/>
</dbReference>
<dbReference type="Pfam" id="PF00025">
    <property type="entry name" value="Arf"/>
    <property type="match status" value="1"/>
</dbReference>
<dbReference type="GO" id="GO:0005525">
    <property type="term" value="F:GTP binding"/>
    <property type="evidence" value="ECO:0007669"/>
    <property type="project" value="UniProtKB-KW"/>
</dbReference>
<keyword evidence="11" id="KW-0812">Transmembrane</keyword>
<feature type="domain" description="SPOC" evidence="13">
    <location>
        <begin position="802"/>
        <end position="951"/>
    </location>
</feature>
<keyword evidence="8" id="KW-0460">Magnesium</keyword>
<dbReference type="InterPro" id="IPR024156">
    <property type="entry name" value="Small_GTPase_ARF"/>
</dbReference>
<dbReference type="Gene3D" id="3.40.50.300">
    <property type="entry name" value="P-loop containing nucleotide triphosphate hydrolases"/>
    <property type="match status" value="1"/>
</dbReference>
<dbReference type="InterPro" id="IPR035979">
    <property type="entry name" value="RBD_domain_sf"/>
</dbReference>
<feature type="transmembrane region" description="Helical" evidence="11">
    <location>
        <begin position="143"/>
        <end position="165"/>
    </location>
</feature>
<keyword evidence="15" id="KW-1185">Reference proteome</keyword>
<dbReference type="SUPFAM" id="SSF52540">
    <property type="entry name" value="P-loop containing nucleoside triphosphate hydrolases"/>
    <property type="match status" value="1"/>
</dbReference>
<feature type="compositionally biased region" description="Low complexity" evidence="10">
    <location>
        <begin position="784"/>
        <end position="794"/>
    </location>
</feature>
<evidence type="ECO:0000256" key="10">
    <source>
        <dbReference type="SAM" id="MobiDB-lite"/>
    </source>
</evidence>
<dbReference type="PROSITE" id="PS50917">
    <property type="entry name" value="SPOC"/>
    <property type="match status" value="1"/>
</dbReference>
<dbReference type="InterPro" id="IPR006689">
    <property type="entry name" value="Small_GTPase_ARF/SAR"/>
</dbReference>
<sequence length="991" mass="112970">MLNYLIRNRPFCSKSLYTFHCCFSIQNANKTVLRSFKFIALKPVQLVNLIALRILRGFTRFRTMYYDEVYFDPCVVNLFYQRDNINPKEWLIVYNCPVTNLYSNVFRICFCFVIGVITYMSFDYTNNGGKFTDEFSIKLHKDFIILGIFGYFILSIIFLSAALMLRINSLNISRIYLNRNDPSKLLLRGNRFILLRPLTPLNRKDIRRHYNEDVNRIVEILKYFLNGHVKLGHLGNYAFADEGILYKLKLGQSIKSLPTVGFNVETVTYKNIKFSVWDVGGQEKIRPLWRHYYVGTQALIFVVDSADVDRIDEARHELHKIVNDREMREAVILVFANKQDLPGERLGLVRLHSRNWYVQPSCALGGSGLFEGLTCKAMGRHSRDRSSSDTSSSVERKSRGAEKDSRISRSYRSPPPRNGHKSRSSPVGSSSCLSSFYKERFGSHSPEDYLNLRISQFDPKHDKDDIRYLLEKEFRHLAPFEIKIVRNPEDDERMAYVNFERPDCAKSVRRSLLPRLNKVLGRNIAIDPAGVIRDQEGKFVPDRYNRAVLASDSSGSTQRPIRRSSPVHHYTAQPQRRTIPKRTEMPVFHLNQDDTQASRTLFVGNLPGNIRDSELRRIFDCYGAIDEVDIKTLADSNAAYAFLQFETVEGSIAARRGQHGKPIRPGGNRCQVGYGKSVPTLSLIVGGLGSWATSDLLEKEFGKFGDIDEIEYDDGASHAIIRYVESSAANDAWSSMKNQKLVEDGENITVDYSKEDKKDSRSRKRLNDSNNSGNNEDSNKRVRPSTPSPSSSPSRAGHFENIEQLKEAVACTWKGLIQLKKVEYPLSLYRVFGREHLIQDMLRDSQGASLRLIIGQRLPVIMDLYQKLVEYNRTQIAISIAVEREITCEPLIKYLQEKNAAGVVTLDQAILYIFTNSPIAERLLKFFAPRAIPLLTKEDSPHCLLLVLKLDQTKTGQFLANNTTTTTTLNNQSAASVVTAPPPFPTIKTET</sequence>
<dbReference type="InterPro" id="IPR016194">
    <property type="entry name" value="SPOC-like_C_dom_sf"/>
</dbReference>
<dbReference type="OrthoDB" id="10050565at2759"/>
<dbReference type="InterPro" id="IPR012921">
    <property type="entry name" value="SPOC_C"/>
</dbReference>
<feature type="binding site" evidence="7">
    <location>
        <begin position="337"/>
        <end position="340"/>
    </location>
    <ligand>
        <name>GTP</name>
        <dbReference type="ChEBI" id="CHEBI:37565"/>
    </ligand>
</feature>
<proteinExistence type="inferred from homology"/>
<keyword evidence="6" id="KW-0539">Nucleus</keyword>
<dbReference type="Pfam" id="PF07744">
    <property type="entry name" value="SPOC"/>
    <property type="match status" value="1"/>
</dbReference>
<dbReference type="SUPFAM" id="SSF54928">
    <property type="entry name" value="RNA-binding domain, RBD"/>
    <property type="match status" value="3"/>
</dbReference>
<comment type="caution">
    <text evidence="14">The sequence shown here is derived from an EMBL/GenBank/DDBJ whole genome shotgun (WGS) entry which is preliminary data.</text>
</comment>
<evidence type="ECO:0000313" key="15">
    <source>
        <dbReference type="Proteomes" id="UP000605970"/>
    </source>
</evidence>
<comment type="similarity">
    <text evidence="2">Belongs to the small GTPase superfamily. Arf family.</text>
</comment>
<dbReference type="InterPro" id="IPR005225">
    <property type="entry name" value="Small_GTP-bd"/>
</dbReference>
<dbReference type="AlphaFoldDB" id="A0A8S9ZT26"/>
<evidence type="ECO:0000256" key="8">
    <source>
        <dbReference type="PIRSR" id="PIRSR606689-2"/>
    </source>
</evidence>
<organism evidence="14 15">
    <name type="scientific">Meloidogyne graminicola</name>
    <dbReference type="NCBI Taxonomy" id="189291"/>
    <lineage>
        <taxon>Eukaryota</taxon>
        <taxon>Metazoa</taxon>
        <taxon>Ecdysozoa</taxon>
        <taxon>Nematoda</taxon>
        <taxon>Chromadorea</taxon>
        <taxon>Rhabditida</taxon>
        <taxon>Tylenchina</taxon>
        <taxon>Tylenchomorpha</taxon>
        <taxon>Tylenchoidea</taxon>
        <taxon>Meloidogynidae</taxon>
        <taxon>Meloidogyninae</taxon>
        <taxon>Meloidogyne</taxon>
    </lineage>
</organism>
<reference evidence="14" key="1">
    <citation type="journal article" date="2020" name="Ecol. Evol.">
        <title>Genome structure and content of the rice root-knot nematode (Meloidogyne graminicola).</title>
        <authorList>
            <person name="Phan N.T."/>
            <person name="Danchin E.G.J."/>
            <person name="Klopp C."/>
            <person name="Perfus-Barbeoch L."/>
            <person name="Kozlowski D.K."/>
            <person name="Koutsovoulos G.D."/>
            <person name="Lopez-Roques C."/>
            <person name="Bouchez O."/>
            <person name="Zahm M."/>
            <person name="Besnard G."/>
            <person name="Bellafiore S."/>
        </authorList>
    </citation>
    <scope>NUCLEOTIDE SEQUENCE</scope>
    <source>
        <strain evidence="14">VN-18</strain>
    </source>
</reference>
<protein>
    <submittedName>
        <fullName evidence="14">Uncharacterized protein</fullName>
    </submittedName>
</protein>
<dbReference type="GO" id="GO:0003924">
    <property type="term" value="F:GTPase activity"/>
    <property type="evidence" value="ECO:0007669"/>
    <property type="project" value="InterPro"/>
</dbReference>
<evidence type="ECO:0000259" key="13">
    <source>
        <dbReference type="PROSITE" id="PS50917"/>
    </source>
</evidence>
<dbReference type="InterPro" id="IPR010912">
    <property type="entry name" value="SPOC_met"/>
</dbReference>
<evidence type="ECO:0000256" key="9">
    <source>
        <dbReference type="PROSITE-ProRule" id="PRU00176"/>
    </source>
</evidence>
<evidence type="ECO:0000256" key="11">
    <source>
        <dbReference type="SAM" id="Phobius"/>
    </source>
</evidence>
<feature type="region of interest" description="Disordered" evidence="10">
    <location>
        <begin position="752"/>
        <end position="797"/>
    </location>
</feature>
<feature type="domain" description="RRM" evidence="12">
    <location>
        <begin position="599"/>
        <end position="677"/>
    </location>
</feature>
<dbReference type="GO" id="GO:0005634">
    <property type="term" value="C:nucleus"/>
    <property type="evidence" value="ECO:0007669"/>
    <property type="project" value="UniProtKB-SubCell"/>
</dbReference>
<keyword evidence="11" id="KW-1133">Transmembrane helix</keyword>
<dbReference type="FunFam" id="3.40.50.300:FF:000412">
    <property type="entry name" value="ADP-ribosylation factor 1"/>
    <property type="match status" value="1"/>
</dbReference>
<accession>A0A8S9ZT26</accession>
<dbReference type="EMBL" id="JABEBT010000028">
    <property type="protein sequence ID" value="KAF7636624.1"/>
    <property type="molecule type" value="Genomic_DNA"/>
</dbReference>
<dbReference type="NCBIfam" id="TIGR00231">
    <property type="entry name" value="small_GTP"/>
    <property type="match status" value="1"/>
</dbReference>
<evidence type="ECO:0000256" key="3">
    <source>
        <dbReference type="ARBA" id="ARBA00022741"/>
    </source>
</evidence>
<feature type="region of interest" description="Disordered" evidence="10">
    <location>
        <begin position="551"/>
        <end position="581"/>
    </location>
</feature>
<dbReference type="SMART" id="SM00177">
    <property type="entry name" value="ARF"/>
    <property type="match status" value="1"/>
</dbReference>
<comment type="subcellular location">
    <subcellularLocation>
        <location evidence="1">Nucleus</location>
    </subcellularLocation>
</comment>
<feature type="binding site" evidence="8">
    <location>
        <position position="259"/>
    </location>
    <ligand>
        <name>Mg(2+)</name>
        <dbReference type="ChEBI" id="CHEBI:18420"/>
    </ligand>
</feature>
<dbReference type="SMART" id="SM00360">
    <property type="entry name" value="RRM"/>
    <property type="match status" value="3"/>
</dbReference>
<dbReference type="PRINTS" id="PR00328">
    <property type="entry name" value="SAR1GTPBP"/>
</dbReference>
<dbReference type="InterPro" id="IPR027417">
    <property type="entry name" value="P-loop_NTPase"/>
</dbReference>
<feature type="compositionally biased region" description="Basic and acidic residues" evidence="10">
    <location>
        <begin position="394"/>
        <end position="407"/>
    </location>
</feature>
<keyword evidence="5 7" id="KW-0342">GTP-binding</keyword>
<keyword evidence="11" id="KW-0472">Membrane</keyword>
<dbReference type="GO" id="GO:0030010">
    <property type="term" value="P:establishment of cell polarity"/>
    <property type="evidence" value="ECO:0007669"/>
    <property type="project" value="UniProtKB-ARBA"/>
</dbReference>
<feature type="region of interest" description="Disordered" evidence="10">
    <location>
        <begin position="380"/>
        <end position="430"/>
    </location>
</feature>
<feature type="transmembrane region" description="Helical" evidence="11">
    <location>
        <begin position="101"/>
        <end position="122"/>
    </location>
</feature>
<dbReference type="InterPro" id="IPR000504">
    <property type="entry name" value="RRM_dom"/>
</dbReference>